<feature type="domain" description="Major facilitator superfamily (MFS) profile" evidence="9">
    <location>
        <begin position="16"/>
        <end position="403"/>
    </location>
</feature>
<evidence type="ECO:0000313" key="11">
    <source>
        <dbReference type="Proteomes" id="UP001368500"/>
    </source>
</evidence>
<dbReference type="InterPro" id="IPR011701">
    <property type="entry name" value="MFS"/>
</dbReference>
<feature type="transmembrane region" description="Helical" evidence="8">
    <location>
        <begin position="314"/>
        <end position="339"/>
    </location>
</feature>
<evidence type="ECO:0000256" key="4">
    <source>
        <dbReference type="ARBA" id="ARBA00022475"/>
    </source>
</evidence>
<evidence type="ECO:0000259" key="9">
    <source>
        <dbReference type="PROSITE" id="PS50850"/>
    </source>
</evidence>
<feature type="transmembrane region" description="Helical" evidence="8">
    <location>
        <begin position="82"/>
        <end position="108"/>
    </location>
</feature>
<dbReference type="PANTHER" id="PTHR43124">
    <property type="entry name" value="PURINE EFFLUX PUMP PBUE"/>
    <property type="match status" value="1"/>
</dbReference>
<evidence type="ECO:0000256" key="3">
    <source>
        <dbReference type="ARBA" id="ARBA00022448"/>
    </source>
</evidence>
<keyword evidence="6 8" id="KW-1133">Transmembrane helix</keyword>
<feature type="transmembrane region" description="Helical" evidence="8">
    <location>
        <begin position="287"/>
        <end position="308"/>
    </location>
</feature>
<evidence type="ECO:0000256" key="2">
    <source>
        <dbReference type="ARBA" id="ARBA00006236"/>
    </source>
</evidence>
<evidence type="ECO:0000313" key="10">
    <source>
        <dbReference type="EMBL" id="MEK8025648.1"/>
    </source>
</evidence>
<dbReference type="SUPFAM" id="SSF103473">
    <property type="entry name" value="MFS general substrate transporter"/>
    <property type="match status" value="1"/>
</dbReference>
<dbReference type="Gene3D" id="1.20.1720.10">
    <property type="entry name" value="Multidrug resistance protein D"/>
    <property type="match status" value="1"/>
</dbReference>
<comment type="similarity">
    <text evidence="2 8">Belongs to the major facilitator superfamily. Bcr/CmlA family.</text>
</comment>
<evidence type="ECO:0000256" key="7">
    <source>
        <dbReference type="ARBA" id="ARBA00023136"/>
    </source>
</evidence>
<keyword evidence="4" id="KW-1003">Cell membrane</keyword>
<keyword evidence="7 8" id="KW-0472">Membrane</keyword>
<proteinExistence type="inferred from homology"/>
<sequence length="403" mass="42549">MQADAPALWRHPRWALAALLAGLATIGPFSIDTYIPAFAGIGQALGASPAQMQQTLSAYLFGFALMNLFHGALSDAWGRRPVVLAGLAVFTLASAGCALADSIGMLVACRALQGMSAGAGVVISRAIIRDLCPADEAQRLMSQVTIYFGVAPAIAPVVGGWLFVGFGWRAVFGFLVLVGLLLLAANARWLPESLPPAQRQPFAPRPLMAGYRQLLVHPRFLPLVLASGVPFNGMFLYVLSAPAWLGEHLGLAPTQFFWFFLTTISGIMAGSWTSGRLAGRLPRDRQASLGFVVMGTMAVANLVLNLAWPQAPAWAAIAPVAAYAYGWALTMPVVTLMVIDLVPTRRGMASSLQSCVGSAANGVVAGVLAPLVMHSIQALAWTALGLLGIGLLAWVLLRRLVAR</sequence>
<accession>A0ABU9BAH5</accession>
<evidence type="ECO:0000256" key="1">
    <source>
        <dbReference type="ARBA" id="ARBA00004651"/>
    </source>
</evidence>
<dbReference type="InterPro" id="IPR036259">
    <property type="entry name" value="MFS_trans_sf"/>
</dbReference>
<feature type="transmembrane region" description="Helical" evidence="8">
    <location>
        <begin position="144"/>
        <end position="164"/>
    </location>
</feature>
<dbReference type="NCBIfam" id="TIGR00710">
    <property type="entry name" value="efflux_Bcr_CflA"/>
    <property type="match status" value="1"/>
</dbReference>
<feature type="transmembrane region" description="Helical" evidence="8">
    <location>
        <begin position="351"/>
        <end position="372"/>
    </location>
</feature>
<gene>
    <name evidence="10" type="ORF">AACH11_06720</name>
</gene>
<dbReference type="CDD" id="cd17320">
    <property type="entry name" value="MFS_MdfA_MDR_like"/>
    <property type="match status" value="1"/>
</dbReference>
<feature type="transmembrane region" description="Helical" evidence="8">
    <location>
        <begin position="170"/>
        <end position="190"/>
    </location>
</feature>
<feature type="transmembrane region" description="Helical" evidence="8">
    <location>
        <begin position="220"/>
        <end position="244"/>
    </location>
</feature>
<comment type="subcellular location">
    <subcellularLocation>
        <location evidence="8">Cell inner membrane</location>
        <topology evidence="8">Multi-pass membrane protein</topology>
    </subcellularLocation>
    <subcellularLocation>
        <location evidence="1">Cell membrane</location>
        <topology evidence="1">Multi-pass membrane protein</topology>
    </subcellularLocation>
</comment>
<reference evidence="10 11" key="1">
    <citation type="submission" date="2024-04" db="EMBL/GenBank/DDBJ databases">
        <title>Novel species of the genus Ideonella isolated from streams.</title>
        <authorList>
            <person name="Lu H."/>
        </authorList>
    </citation>
    <scope>NUCLEOTIDE SEQUENCE [LARGE SCALE GENOMIC DNA]</scope>
    <source>
        <strain evidence="10 11">BYS139W</strain>
    </source>
</reference>
<feature type="transmembrane region" description="Helical" evidence="8">
    <location>
        <begin position="378"/>
        <end position="397"/>
    </location>
</feature>
<organism evidence="10 11">
    <name type="scientific">Pseudaquabacterium rugosum</name>
    <dbReference type="NCBI Taxonomy" id="2984194"/>
    <lineage>
        <taxon>Bacteria</taxon>
        <taxon>Pseudomonadati</taxon>
        <taxon>Pseudomonadota</taxon>
        <taxon>Betaproteobacteria</taxon>
        <taxon>Burkholderiales</taxon>
        <taxon>Sphaerotilaceae</taxon>
        <taxon>Pseudaquabacterium</taxon>
    </lineage>
</organism>
<protein>
    <recommendedName>
        <fullName evidence="8">Bcr/CflA family efflux transporter</fullName>
    </recommendedName>
</protein>
<dbReference type="InterPro" id="IPR004812">
    <property type="entry name" value="Efflux_drug-R_Bcr/CmlA"/>
</dbReference>
<dbReference type="Proteomes" id="UP001368500">
    <property type="component" value="Unassembled WGS sequence"/>
</dbReference>
<comment type="caution">
    <text evidence="10">The sequence shown here is derived from an EMBL/GenBank/DDBJ whole genome shotgun (WGS) entry which is preliminary data.</text>
</comment>
<evidence type="ECO:0000256" key="5">
    <source>
        <dbReference type="ARBA" id="ARBA00022692"/>
    </source>
</evidence>
<evidence type="ECO:0000256" key="8">
    <source>
        <dbReference type="RuleBase" id="RU365088"/>
    </source>
</evidence>
<dbReference type="PROSITE" id="PS50850">
    <property type="entry name" value="MFS"/>
    <property type="match status" value="1"/>
</dbReference>
<keyword evidence="3 8" id="KW-0813">Transport</keyword>
<evidence type="ECO:0000256" key="6">
    <source>
        <dbReference type="ARBA" id="ARBA00022989"/>
    </source>
</evidence>
<dbReference type="PANTHER" id="PTHR43124:SF3">
    <property type="entry name" value="CHLORAMPHENICOL EFFLUX PUMP RV0191"/>
    <property type="match status" value="1"/>
</dbReference>
<keyword evidence="11" id="KW-1185">Reference proteome</keyword>
<keyword evidence="8" id="KW-0997">Cell inner membrane</keyword>
<dbReference type="InterPro" id="IPR020846">
    <property type="entry name" value="MFS_dom"/>
</dbReference>
<dbReference type="RefSeq" id="WP_341373428.1">
    <property type="nucleotide sequence ID" value="NZ_JBBUTF010000005.1"/>
</dbReference>
<dbReference type="Pfam" id="PF07690">
    <property type="entry name" value="MFS_1"/>
    <property type="match status" value="1"/>
</dbReference>
<keyword evidence="5 8" id="KW-0812">Transmembrane</keyword>
<feature type="transmembrane region" description="Helical" evidence="8">
    <location>
        <begin position="56"/>
        <end position="73"/>
    </location>
</feature>
<dbReference type="InterPro" id="IPR050189">
    <property type="entry name" value="MFS_Efflux_Transporters"/>
</dbReference>
<name>A0ABU9BAH5_9BURK</name>
<comment type="caution">
    <text evidence="8">Lacks conserved residue(s) required for the propagation of feature annotation.</text>
</comment>
<feature type="transmembrane region" description="Helical" evidence="8">
    <location>
        <begin position="256"/>
        <end position="275"/>
    </location>
</feature>
<dbReference type="EMBL" id="JBBUTF010000005">
    <property type="protein sequence ID" value="MEK8025648.1"/>
    <property type="molecule type" value="Genomic_DNA"/>
</dbReference>